<dbReference type="SUPFAM" id="SSF46894">
    <property type="entry name" value="C-terminal effector domain of the bipartite response regulators"/>
    <property type="match status" value="1"/>
</dbReference>
<evidence type="ECO:0000256" key="1">
    <source>
        <dbReference type="ARBA" id="ARBA00023015"/>
    </source>
</evidence>
<dbReference type="Pfam" id="PF00196">
    <property type="entry name" value="GerE"/>
    <property type="match status" value="1"/>
</dbReference>
<evidence type="ECO:0000259" key="4">
    <source>
        <dbReference type="PROSITE" id="PS50043"/>
    </source>
</evidence>
<comment type="caution">
    <text evidence="5">The sequence shown here is derived from an EMBL/GenBank/DDBJ whole genome shotgun (WGS) entry which is preliminary data.</text>
</comment>
<accession>A0ABX0HAT8</accession>
<dbReference type="SMART" id="SM00421">
    <property type="entry name" value="HTH_LUXR"/>
    <property type="match status" value="1"/>
</dbReference>
<keyword evidence="6" id="KW-1185">Reference proteome</keyword>
<dbReference type="InterPro" id="IPR036388">
    <property type="entry name" value="WH-like_DNA-bd_sf"/>
</dbReference>
<dbReference type="PRINTS" id="PR00038">
    <property type="entry name" value="HTHLUXR"/>
</dbReference>
<keyword evidence="2" id="KW-0238">DNA-binding</keyword>
<dbReference type="Proteomes" id="UP000649799">
    <property type="component" value="Unassembled WGS sequence"/>
</dbReference>
<sequence>MKRCKTYSESFTKGLFSDLHFTQGNNVPDWNKISIELSSFIQASPCACMVSDLPKNQWGWVSENAEALFGIHPRHLLNPGPSWFLPMIPATYQDAVTSTIESIWEHIKNRYKSENQLCNYNLCFPVKLPNGQEKEILQQNTFYLPERYQCSYLLSIYSDISSLQVKKSIHATVLLGSYSQDICPKACQSHQTHFSKREREISVLLKKGYSSKCIADRLHISFHTVNKHRQNMMEKSGAKNTAELMAMVE</sequence>
<dbReference type="Gene3D" id="3.30.450.20">
    <property type="entry name" value="PAS domain"/>
    <property type="match status" value="1"/>
</dbReference>
<reference evidence="5 6" key="1">
    <citation type="submission" date="2020-03" db="EMBL/GenBank/DDBJ databases">
        <title>Cyclobacterium plantarum sp. nov., a marine bacterium isolated from a coastal-marine wetland.</title>
        <authorList>
            <person name="Sanchez-Porro C."/>
            <person name="Ventosa A."/>
            <person name="Amoozegar M."/>
        </authorList>
    </citation>
    <scope>NUCLEOTIDE SEQUENCE [LARGE SCALE GENOMIC DNA]</scope>
    <source>
        <strain evidence="5 6">GBPx2</strain>
    </source>
</reference>
<evidence type="ECO:0000256" key="2">
    <source>
        <dbReference type="ARBA" id="ARBA00023125"/>
    </source>
</evidence>
<keyword evidence="1" id="KW-0805">Transcription regulation</keyword>
<gene>
    <name evidence="5" type="ORF">G9Q97_16850</name>
</gene>
<dbReference type="InterPro" id="IPR016032">
    <property type="entry name" value="Sig_transdc_resp-reg_C-effctor"/>
</dbReference>
<protein>
    <submittedName>
        <fullName evidence="5">Helix-turn-helix transcriptional regulator</fullName>
    </submittedName>
</protein>
<evidence type="ECO:0000313" key="5">
    <source>
        <dbReference type="EMBL" id="NHE58480.1"/>
    </source>
</evidence>
<name>A0ABX0HAT8_9BACT</name>
<keyword evidence="3" id="KW-0804">Transcription</keyword>
<dbReference type="Gene3D" id="1.10.10.10">
    <property type="entry name" value="Winged helix-like DNA-binding domain superfamily/Winged helix DNA-binding domain"/>
    <property type="match status" value="1"/>
</dbReference>
<dbReference type="PANTHER" id="PTHR44688">
    <property type="entry name" value="DNA-BINDING TRANSCRIPTIONAL ACTIVATOR DEVR_DOSR"/>
    <property type="match status" value="1"/>
</dbReference>
<evidence type="ECO:0000313" key="6">
    <source>
        <dbReference type="Proteomes" id="UP000649799"/>
    </source>
</evidence>
<organism evidence="5 6">
    <name type="scientific">Cyclobacterium plantarum</name>
    <dbReference type="NCBI Taxonomy" id="2716263"/>
    <lineage>
        <taxon>Bacteria</taxon>
        <taxon>Pseudomonadati</taxon>
        <taxon>Bacteroidota</taxon>
        <taxon>Cytophagia</taxon>
        <taxon>Cytophagales</taxon>
        <taxon>Cyclobacteriaceae</taxon>
        <taxon>Cyclobacterium</taxon>
    </lineage>
</organism>
<evidence type="ECO:0000256" key="3">
    <source>
        <dbReference type="ARBA" id="ARBA00023163"/>
    </source>
</evidence>
<dbReference type="PROSITE" id="PS00622">
    <property type="entry name" value="HTH_LUXR_1"/>
    <property type="match status" value="1"/>
</dbReference>
<dbReference type="PROSITE" id="PS50043">
    <property type="entry name" value="HTH_LUXR_2"/>
    <property type="match status" value="1"/>
</dbReference>
<dbReference type="InterPro" id="IPR000792">
    <property type="entry name" value="Tscrpt_reg_LuxR_C"/>
</dbReference>
<feature type="domain" description="HTH luxR-type" evidence="4">
    <location>
        <begin position="187"/>
        <end position="249"/>
    </location>
</feature>
<proteinExistence type="predicted"/>
<dbReference type="EMBL" id="JAANYN010000007">
    <property type="protein sequence ID" value="NHE58480.1"/>
    <property type="molecule type" value="Genomic_DNA"/>
</dbReference>
<dbReference type="PANTHER" id="PTHR44688:SF16">
    <property type="entry name" value="DNA-BINDING TRANSCRIPTIONAL ACTIVATOR DEVR_DOSR"/>
    <property type="match status" value="1"/>
</dbReference>
<dbReference type="RefSeq" id="WP_166148914.1">
    <property type="nucleotide sequence ID" value="NZ_JAANYN010000007.1"/>
</dbReference>
<dbReference type="CDD" id="cd06170">
    <property type="entry name" value="LuxR_C_like"/>
    <property type="match status" value="1"/>
</dbReference>